<organism evidence="14 15">
    <name type="scientific">Vibrio zhugei</name>
    <dbReference type="NCBI Taxonomy" id="2479546"/>
    <lineage>
        <taxon>Bacteria</taxon>
        <taxon>Pseudomonadati</taxon>
        <taxon>Pseudomonadota</taxon>
        <taxon>Gammaproteobacteria</taxon>
        <taxon>Vibrionales</taxon>
        <taxon>Vibrionaceae</taxon>
        <taxon>Vibrio</taxon>
    </lineage>
</organism>
<dbReference type="PANTHER" id="PTHR10689">
    <property type="entry name" value="MICROSOMAL GLUTATHIONE S-TRANSFERASE 1"/>
    <property type="match status" value="1"/>
</dbReference>
<keyword evidence="4" id="KW-0808">Transferase</keyword>
<evidence type="ECO:0000313" key="15">
    <source>
        <dbReference type="Proteomes" id="UP001595384"/>
    </source>
</evidence>
<dbReference type="InterPro" id="IPR023352">
    <property type="entry name" value="MAPEG-like_dom_sf"/>
</dbReference>
<comment type="subcellular location">
    <subcellularLocation>
        <location evidence="2">Endoplasmic reticulum membrane</location>
        <topology evidence="2">Multi-pass membrane protein</topology>
    </subcellularLocation>
</comment>
<comment type="caution">
    <text evidence="14">The sequence shown here is derived from an EMBL/GenBank/DDBJ whole genome shotgun (WGS) entry which is preliminary data.</text>
</comment>
<proteinExistence type="predicted"/>
<dbReference type="EC" id="2.5.1.18" evidence="3"/>
<keyword evidence="7 13" id="KW-1133">Transmembrane helix</keyword>
<evidence type="ECO:0000256" key="2">
    <source>
        <dbReference type="ARBA" id="ARBA00004477"/>
    </source>
</evidence>
<sequence>MNYLVSAYHISLIGIWIVLATWMVQWAVATFAKGSQKDAIPGKIDSDLSHDSFVFRAHRTFMNSIENVPAMLGLSFLAIFSGATPYWCGIWICVFAVARIIHMALYYAIATEKNPSPRSYFFLVGVVAMVAMLILTFQAVI</sequence>
<evidence type="ECO:0000256" key="3">
    <source>
        <dbReference type="ARBA" id="ARBA00012452"/>
    </source>
</evidence>
<keyword evidence="15" id="KW-1185">Reference proteome</keyword>
<keyword evidence="5 13" id="KW-0812">Transmembrane</keyword>
<keyword evidence="6" id="KW-0256">Endoplasmic reticulum</keyword>
<evidence type="ECO:0000256" key="9">
    <source>
        <dbReference type="ARBA" id="ARBA00023136"/>
    </source>
</evidence>
<dbReference type="RefSeq" id="WP_123014399.1">
    <property type="nucleotide sequence ID" value="NZ_AP024912.1"/>
</dbReference>
<evidence type="ECO:0000256" key="1">
    <source>
        <dbReference type="ARBA" id="ARBA00003701"/>
    </source>
</evidence>
<comment type="function">
    <text evidence="1">Conjugation of reduced glutathione to a wide number of exogenous and endogenous hydrophobic electrophiles.</text>
</comment>
<evidence type="ECO:0000256" key="10">
    <source>
        <dbReference type="ARBA" id="ARBA00038540"/>
    </source>
</evidence>
<evidence type="ECO:0000313" key="14">
    <source>
        <dbReference type="EMBL" id="MFC3022288.1"/>
    </source>
</evidence>
<evidence type="ECO:0000256" key="4">
    <source>
        <dbReference type="ARBA" id="ARBA00022679"/>
    </source>
</evidence>
<dbReference type="InterPro" id="IPR040162">
    <property type="entry name" value="MGST1-like"/>
</dbReference>
<evidence type="ECO:0000256" key="11">
    <source>
        <dbReference type="ARBA" id="ARBA00039397"/>
    </source>
</evidence>
<dbReference type="Proteomes" id="UP001595384">
    <property type="component" value="Unassembled WGS sequence"/>
</dbReference>
<dbReference type="Pfam" id="PF01124">
    <property type="entry name" value="MAPEG"/>
    <property type="match status" value="1"/>
</dbReference>
<evidence type="ECO:0000256" key="13">
    <source>
        <dbReference type="SAM" id="Phobius"/>
    </source>
</evidence>
<feature type="transmembrane region" description="Helical" evidence="13">
    <location>
        <begin position="6"/>
        <end position="28"/>
    </location>
</feature>
<dbReference type="PANTHER" id="PTHR10689:SF6">
    <property type="entry name" value="MICROSOMAL GLUTATHIONE S-TRANSFERASE 1"/>
    <property type="match status" value="1"/>
</dbReference>
<dbReference type="InterPro" id="IPR001129">
    <property type="entry name" value="Membr-assoc_MAPEG"/>
</dbReference>
<evidence type="ECO:0000256" key="12">
    <source>
        <dbReference type="ARBA" id="ARBA00049385"/>
    </source>
</evidence>
<dbReference type="EMBL" id="JBHRSE010000002">
    <property type="protein sequence ID" value="MFC3022288.1"/>
    <property type="molecule type" value="Genomic_DNA"/>
</dbReference>
<comment type="subunit">
    <text evidence="10">Homotrimer; The trimer binds only one molecule of glutathione.</text>
</comment>
<keyword evidence="8" id="KW-0007">Acetylation</keyword>
<accession>A0ABV7C3U2</accession>
<name>A0ABV7C3U2_9VIBR</name>
<protein>
    <recommendedName>
        <fullName evidence="11">Microsomal glutathione S-transferase 1</fullName>
        <ecNumber evidence="3">2.5.1.18</ecNumber>
    </recommendedName>
</protein>
<evidence type="ECO:0000256" key="5">
    <source>
        <dbReference type="ARBA" id="ARBA00022692"/>
    </source>
</evidence>
<gene>
    <name evidence="14" type="ORF">ACFODT_00270</name>
</gene>
<comment type="catalytic activity">
    <reaction evidence="12">
        <text>RX + glutathione = an S-substituted glutathione + a halide anion + H(+)</text>
        <dbReference type="Rhea" id="RHEA:16437"/>
        <dbReference type="ChEBI" id="CHEBI:15378"/>
        <dbReference type="ChEBI" id="CHEBI:16042"/>
        <dbReference type="ChEBI" id="CHEBI:17792"/>
        <dbReference type="ChEBI" id="CHEBI:57925"/>
        <dbReference type="ChEBI" id="CHEBI:90779"/>
        <dbReference type="EC" id="2.5.1.18"/>
    </reaction>
    <physiologicalReaction direction="left-to-right" evidence="12">
        <dbReference type="Rhea" id="RHEA:16438"/>
    </physiologicalReaction>
</comment>
<evidence type="ECO:0000256" key="7">
    <source>
        <dbReference type="ARBA" id="ARBA00022989"/>
    </source>
</evidence>
<keyword evidence="9 13" id="KW-0472">Membrane</keyword>
<feature type="transmembrane region" description="Helical" evidence="13">
    <location>
        <begin position="120"/>
        <end position="140"/>
    </location>
</feature>
<evidence type="ECO:0000256" key="6">
    <source>
        <dbReference type="ARBA" id="ARBA00022824"/>
    </source>
</evidence>
<evidence type="ECO:0000256" key="8">
    <source>
        <dbReference type="ARBA" id="ARBA00022990"/>
    </source>
</evidence>
<dbReference type="SUPFAM" id="SSF161084">
    <property type="entry name" value="MAPEG domain-like"/>
    <property type="match status" value="1"/>
</dbReference>
<reference evidence="15" key="1">
    <citation type="journal article" date="2019" name="Int. J. Syst. Evol. Microbiol.">
        <title>The Global Catalogue of Microorganisms (GCM) 10K type strain sequencing project: providing services to taxonomists for standard genome sequencing and annotation.</title>
        <authorList>
            <consortium name="The Broad Institute Genomics Platform"/>
            <consortium name="The Broad Institute Genome Sequencing Center for Infectious Disease"/>
            <person name="Wu L."/>
            <person name="Ma J."/>
        </authorList>
    </citation>
    <scope>NUCLEOTIDE SEQUENCE [LARGE SCALE GENOMIC DNA]</scope>
    <source>
        <strain evidence="15">KCTC 62784</strain>
    </source>
</reference>
<dbReference type="Gene3D" id="1.20.120.550">
    <property type="entry name" value="Membrane associated eicosanoid/glutathione metabolism-like domain"/>
    <property type="match status" value="1"/>
</dbReference>